<reference evidence="3" key="1">
    <citation type="submission" date="2016-10" db="EMBL/GenBank/DDBJ databases">
        <authorList>
            <person name="Varghese N."/>
            <person name="Submissions S."/>
        </authorList>
    </citation>
    <scope>NUCLEOTIDE SEQUENCE [LARGE SCALE GENOMIC DNA]</scope>
    <source>
        <strain evidence="3">DSM 23925</strain>
    </source>
</reference>
<protein>
    <submittedName>
        <fullName evidence="2">Glycosyl transferase family 2</fullName>
    </submittedName>
</protein>
<name>A0A1I5D839_9FLAO</name>
<feature type="domain" description="Glycosyltransferase 2-like" evidence="1">
    <location>
        <begin position="5"/>
        <end position="122"/>
    </location>
</feature>
<keyword evidence="2" id="KW-0808">Transferase</keyword>
<evidence type="ECO:0000313" key="2">
    <source>
        <dbReference type="EMBL" id="SFN95001.1"/>
    </source>
</evidence>
<accession>A0A1I5D839</accession>
<dbReference type="InterPro" id="IPR029044">
    <property type="entry name" value="Nucleotide-diphossugar_trans"/>
</dbReference>
<dbReference type="InterPro" id="IPR001173">
    <property type="entry name" value="Glyco_trans_2-like"/>
</dbReference>
<organism evidence="2 3">
    <name type="scientific">Bizionia echini</name>
    <dbReference type="NCBI Taxonomy" id="649333"/>
    <lineage>
        <taxon>Bacteria</taxon>
        <taxon>Pseudomonadati</taxon>
        <taxon>Bacteroidota</taxon>
        <taxon>Flavobacteriia</taxon>
        <taxon>Flavobacteriales</taxon>
        <taxon>Flavobacteriaceae</taxon>
        <taxon>Bizionia</taxon>
    </lineage>
</organism>
<dbReference type="Proteomes" id="UP000198705">
    <property type="component" value="Unassembled WGS sequence"/>
</dbReference>
<dbReference type="OrthoDB" id="6307329at2"/>
<dbReference type="InterPro" id="IPR050834">
    <property type="entry name" value="Glycosyltransf_2"/>
</dbReference>
<proteinExistence type="predicted"/>
<gene>
    <name evidence="2" type="ORF">SAMN04487989_10730</name>
</gene>
<evidence type="ECO:0000313" key="3">
    <source>
        <dbReference type="Proteomes" id="UP000198705"/>
    </source>
</evidence>
<dbReference type="SUPFAM" id="SSF53448">
    <property type="entry name" value="Nucleotide-diphospho-sugar transferases"/>
    <property type="match status" value="1"/>
</dbReference>
<dbReference type="EMBL" id="FOVN01000007">
    <property type="protein sequence ID" value="SFN95001.1"/>
    <property type="molecule type" value="Genomic_DNA"/>
</dbReference>
<keyword evidence="3" id="KW-1185">Reference proteome</keyword>
<dbReference type="AlphaFoldDB" id="A0A1I5D839"/>
<evidence type="ECO:0000259" key="1">
    <source>
        <dbReference type="Pfam" id="PF00535"/>
    </source>
</evidence>
<dbReference type="GO" id="GO:0016740">
    <property type="term" value="F:transferase activity"/>
    <property type="evidence" value="ECO:0007669"/>
    <property type="project" value="UniProtKB-KW"/>
</dbReference>
<dbReference type="PANTHER" id="PTHR43685">
    <property type="entry name" value="GLYCOSYLTRANSFERASE"/>
    <property type="match status" value="1"/>
</dbReference>
<dbReference type="Pfam" id="PF00535">
    <property type="entry name" value="Glycos_transf_2"/>
    <property type="match status" value="1"/>
</dbReference>
<sequence length="312" mass="35719">MPVFSIIIPLYNKENFIVKTVESALNQTFTDFEIIIVNDGSTDSSLEKLTRFTDSRINIYTINNKGVSHARNYGIAKASAKFIAFLDADDLWLPNHLKSLKQLIDTFPNCGLYANAYIKKKGDITLEPYYINIPKNWKGIVEDYFKSSLSSSIAWTSAVAAPKDLLITLGCFDENITLGAGEDTDLWIRIALNHPVAFNNNITAIYNLHAENRISNSNTNLRRFLNLDDYEEAAKHNTSLKKYLDFNRFSIAIQYKLAGNKIQQAHYLEQLDQRNLNRKQRFILGCNKRMLVLLLNIQNALRQFHIDLSPFK</sequence>
<dbReference type="PANTHER" id="PTHR43685:SF2">
    <property type="entry name" value="GLYCOSYLTRANSFERASE 2-LIKE DOMAIN-CONTAINING PROTEIN"/>
    <property type="match status" value="1"/>
</dbReference>
<dbReference type="STRING" id="649333.SAMN04487989_10730"/>
<dbReference type="RefSeq" id="WP_092209542.1">
    <property type="nucleotide sequence ID" value="NZ_FOVN01000007.1"/>
</dbReference>
<dbReference type="CDD" id="cd00761">
    <property type="entry name" value="Glyco_tranf_GTA_type"/>
    <property type="match status" value="1"/>
</dbReference>
<dbReference type="Gene3D" id="3.90.550.10">
    <property type="entry name" value="Spore Coat Polysaccharide Biosynthesis Protein SpsA, Chain A"/>
    <property type="match status" value="1"/>
</dbReference>